<dbReference type="EMBL" id="JAFMPY010000008">
    <property type="protein sequence ID" value="MBO0903967.1"/>
    <property type="molecule type" value="Genomic_DNA"/>
</dbReference>
<protein>
    <recommendedName>
        <fullName evidence="1">REase AHJR-like domain-containing protein</fullName>
    </recommendedName>
</protein>
<name>A0ABS3J4G7_9HYPH</name>
<reference evidence="2 3" key="1">
    <citation type="submission" date="2021-03" db="EMBL/GenBank/DDBJ databases">
        <title>Whole genome sequence of Jiella sp. MQZ13P-4.</title>
        <authorList>
            <person name="Tuo L."/>
        </authorList>
    </citation>
    <scope>NUCLEOTIDE SEQUENCE [LARGE SCALE GENOMIC DNA]</scope>
    <source>
        <strain evidence="2 3">MQZ13P-4</strain>
    </source>
</reference>
<sequence length="208" mass="22720">MLALTERLVLDAMEPRWKARGYTLIREPTEAEVPNFFGGFRPDAIAVGRAPSLLIEVKRPGGEIGDYKLAKLQELLKGRNDWRLEILYAASEAPLVEPVATEWIGSTLVSATQLSPHNPQAAFLLAWAALQAALTRRFPIEAKGPISAPLLALLDGGDIDQDEHQLLLGLSRKRNALAHGQLDMPILGEDVAVIVDLADRILAKDPQP</sequence>
<proteinExistence type="predicted"/>
<evidence type="ECO:0000313" key="2">
    <source>
        <dbReference type="EMBL" id="MBO0903967.1"/>
    </source>
</evidence>
<dbReference type="InterPro" id="IPR040902">
    <property type="entry name" value="AHJR-like"/>
</dbReference>
<dbReference type="RefSeq" id="WP_207350604.1">
    <property type="nucleotide sequence ID" value="NZ_JAFMPY010000008.1"/>
</dbReference>
<feature type="domain" description="REase AHJR-like" evidence="1">
    <location>
        <begin position="6"/>
        <end position="95"/>
    </location>
</feature>
<keyword evidence="3" id="KW-1185">Reference proteome</keyword>
<accession>A0ABS3J4G7</accession>
<dbReference type="Proteomes" id="UP000664288">
    <property type="component" value="Unassembled WGS sequence"/>
</dbReference>
<dbReference type="Pfam" id="PF18743">
    <property type="entry name" value="AHJR-like"/>
    <property type="match status" value="1"/>
</dbReference>
<organism evidence="2 3">
    <name type="scientific">Jiella sonneratiae</name>
    <dbReference type="NCBI Taxonomy" id="2816856"/>
    <lineage>
        <taxon>Bacteria</taxon>
        <taxon>Pseudomonadati</taxon>
        <taxon>Pseudomonadota</taxon>
        <taxon>Alphaproteobacteria</taxon>
        <taxon>Hyphomicrobiales</taxon>
        <taxon>Aurantimonadaceae</taxon>
        <taxon>Jiella</taxon>
    </lineage>
</organism>
<evidence type="ECO:0000259" key="1">
    <source>
        <dbReference type="Pfam" id="PF18743"/>
    </source>
</evidence>
<gene>
    <name evidence="2" type="ORF">J1C47_09960</name>
</gene>
<evidence type="ECO:0000313" key="3">
    <source>
        <dbReference type="Proteomes" id="UP000664288"/>
    </source>
</evidence>
<comment type="caution">
    <text evidence="2">The sequence shown here is derived from an EMBL/GenBank/DDBJ whole genome shotgun (WGS) entry which is preliminary data.</text>
</comment>